<evidence type="ECO:0000256" key="13">
    <source>
        <dbReference type="SAM" id="Coils"/>
    </source>
</evidence>
<evidence type="ECO:0000256" key="4">
    <source>
        <dbReference type="ARBA" id="ARBA00022454"/>
    </source>
</evidence>
<dbReference type="GO" id="GO:0005634">
    <property type="term" value="C:nucleus"/>
    <property type="evidence" value="ECO:0007669"/>
    <property type="project" value="UniProtKB-SubCell"/>
</dbReference>
<dbReference type="FunFam" id="3.30.457.50:FF:000001">
    <property type="entry name" value="Probable kinetochore protein spc25"/>
    <property type="match status" value="1"/>
</dbReference>
<evidence type="ECO:0000256" key="6">
    <source>
        <dbReference type="ARBA" id="ARBA00022776"/>
    </source>
</evidence>
<comment type="function">
    <text evidence="10">Acts as a component of the essential kinetochore-associated NDC80 complex, which is required for chromosome segregation and spindle checkpoint activity. Required for kinetochore integrity and the organization of stable microtubule binding sites in the outer plate of the kinetochore. The NDC80 complex synergistically enhances the affinity of the SKA1 complex for microtubules and may allow the NDC80 complex to track depolymerizing microtubules.</text>
</comment>
<evidence type="ECO:0000259" key="14">
    <source>
        <dbReference type="Pfam" id="PF08234"/>
    </source>
</evidence>
<evidence type="ECO:0000313" key="16">
    <source>
        <dbReference type="Proteomes" id="UP000694406"/>
    </source>
</evidence>
<dbReference type="PANTHER" id="PTHR14281:SF0">
    <property type="entry name" value="KINETOCHORE PROTEIN SPC25"/>
    <property type="match status" value="1"/>
</dbReference>
<proteinExistence type="inferred from homology"/>
<comment type="subcellular location">
    <subcellularLocation>
        <location evidence="1">Chromosome</location>
        <location evidence="1">Centromere</location>
    </subcellularLocation>
    <subcellularLocation>
        <location evidence="12">Nucleus</location>
    </subcellularLocation>
    <subcellularLocation>
        <location evidence="12">Chromosome</location>
        <location evidence="12">Centromere</location>
        <location evidence="12">Kinetochore</location>
    </subcellularLocation>
</comment>
<dbReference type="GO" id="GO:0051301">
    <property type="term" value="P:cell division"/>
    <property type="evidence" value="ECO:0007669"/>
    <property type="project" value="UniProtKB-UniRule"/>
</dbReference>
<reference evidence="15" key="2">
    <citation type="submission" date="2025-09" db="UniProtKB">
        <authorList>
            <consortium name="Ensembl"/>
        </authorList>
    </citation>
    <scope>IDENTIFICATION</scope>
</reference>
<organism evidence="15 16">
    <name type="scientific">Laticauda laticaudata</name>
    <name type="common">Blue-ringed sea krait</name>
    <name type="synonym">Blue-lipped sea krait</name>
    <dbReference type="NCBI Taxonomy" id="8630"/>
    <lineage>
        <taxon>Eukaryota</taxon>
        <taxon>Metazoa</taxon>
        <taxon>Chordata</taxon>
        <taxon>Craniata</taxon>
        <taxon>Vertebrata</taxon>
        <taxon>Euteleostomi</taxon>
        <taxon>Lepidosauria</taxon>
        <taxon>Squamata</taxon>
        <taxon>Bifurcata</taxon>
        <taxon>Unidentata</taxon>
        <taxon>Episquamata</taxon>
        <taxon>Toxicofera</taxon>
        <taxon>Serpentes</taxon>
        <taxon>Colubroidea</taxon>
        <taxon>Elapidae</taxon>
        <taxon>Laticaudinae</taxon>
        <taxon>Laticauda</taxon>
    </lineage>
</organism>
<evidence type="ECO:0000256" key="2">
    <source>
        <dbReference type="ARBA" id="ARBA00006379"/>
    </source>
</evidence>
<keyword evidence="4 12" id="KW-0158">Chromosome</keyword>
<evidence type="ECO:0000256" key="5">
    <source>
        <dbReference type="ARBA" id="ARBA00022618"/>
    </source>
</evidence>
<evidence type="ECO:0000256" key="7">
    <source>
        <dbReference type="ARBA" id="ARBA00023054"/>
    </source>
</evidence>
<keyword evidence="12" id="KW-0995">Kinetochore</keyword>
<dbReference type="Ensembl" id="ENSLLTT00000011878.1">
    <property type="protein sequence ID" value="ENSLLTP00000011423.1"/>
    <property type="gene ID" value="ENSLLTG00000008803.1"/>
</dbReference>
<protein>
    <recommendedName>
        <fullName evidence="3 12">Kinetochore protein SPC25</fullName>
    </recommendedName>
</protein>
<name>A0A8C5S1X0_LATLA</name>
<comment type="subunit">
    <text evidence="11">Component of the NDC80 complex, which is composed of ndc80, cdca1, spbc24 and spbc25. The NDC80 complex interacts with mis12 and zwint.</text>
</comment>
<keyword evidence="8 12" id="KW-0131">Cell cycle</keyword>
<accession>A0A8C5S1X0</accession>
<dbReference type="AlphaFoldDB" id="A0A8C5S1X0"/>
<reference evidence="15" key="1">
    <citation type="submission" date="2025-08" db="UniProtKB">
        <authorList>
            <consortium name="Ensembl"/>
        </authorList>
    </citation>
    <scope>IDENTIFICATION</scope>
</reference>
<dbReference type="Proteomes" id="UP000694406">
    <property type="component" value="Unplaced"/>
</dbReference>
<evidence type="ECO:0000256" key="9">
    <source>
        <dbReference type="ARBA" id="ARBA00023328"/>
    </source>
</evidence>
<evidence type="ECO:0000256" key="8">
    <source>
        <dbReference type="ARBA" id="ARBA00023306"/>
    </source>
</evidence>
<keyword evidence="6 12" id="KW-0498">Mitosis</keyword>
<keyword evidence="5 12" id="KW-0132">Cell division</keyword>
<sequence>MASPACALAQPILREDDRLRAGRESGCDFECREKSERTMAEMKDDNDELAMLEKDIKEFWAKFKTICCLEPIDQVLGLRDSFYESINNLSDKWSKRLKEGDDIINKFHEYSNEVCELNKSIEEKQAKISEVLSNVTDEEKEKTDLMNSIQELKEELIRNSKSKHKTEETEGRLQKAEKLFKERLGLEIRKTCDKHLQFVFRCIDQKDFQKPYILTLSINEEGAYEVVSCSPPLDCTEELQRKVRETNNFSAFIANVRKAFIALTYQ</sequence>
<evidence type="ECO:0000256" key="3">
    <source>
        <dbReference type="ARBA" id="ARBA00013692"/>
    </source>
</evidence>
<feature type="domain" description="Chromosome segregation protein Spc25 C-terminal" evidence="14">
    <location>
        <begin position="192"/>
        <end position="260"/>
    </location>
</feature>
<keyword evidence="9 12" id="KW-0137">Centromere</keyword>
<dbReference type="CDD" id="cd23784">
    <property type="entry name" value="RWD_Spc25"/>
    <property type="match status" value="1"/>
</dbReference>
<evidence type="ECO:0000256" key="11">
    <source>
        <dbReference type="ARBA" id="ARBA00065771"/>
    </source>
</evidence>
<dbReference type="Pfam" id="PF08234">
    <property type="entry name" value="Spindle_Spc25"/>
    <property type="match status" value="1"/>
</dbReference>
<dbReference type="GO" id="GO:0007052">
    <property type="term" value="P:mitotic spindle organization"/>
    <property type="evidence" value="ECO:0007669"/>
    <property type="project" value="Ensembl"/>
</dbReference>
<dbReference type="PANTHER" id="PTHR14281">
    <property type="entry name" value="KINETOCHORE PROTEIN SPC25-RELATED"/>
    <property type="match status" value="1"/>
</dbReference>
<evidence type="ECO:0000313" key="15">
    <source>
        <dbReference type="Ensembl" id="ENSLLTP00000011423.1"/>
    </source>
</evidence>
<evidence type="ECO:0000256" key="12">
    <source>
        <dbReference type="RuleBase" id="RU367150"/>
    </source>
</evidence>
<dbReference type="GeneTree" id="ENSGT00390000002220"/>
<feature type="coiled-coil region" evidence="13">
    <location>
        <begin position="121"/>
        <end position="155"/>
    </location>
</feature>
<keyword evidence="12" id="KW-0539">Nucleus</keyword>
<dbReference type="Gene3D" id="3.30.457.50">
    <property type="entry name" value="Chromosome segregation protein Spc25"/>
    <property type="match status" value="1"/>
</dbReference>
<keyword evidence="16" id="KW-1185">Reference proteome</keyword>
<evidence type="ECO:0000256" key="1">
    <source>
        <dbReference type="ARBA" id="ARBA00004584"/>
    </source>
</evidence>
<dbReference type="GO" id="GO:0031262">
    <property type="term" value="C:Ndc80 complex"/>
    <property type="evidence" value="ECO:0007669"/>
    <property type="project" value="Ensembl"/>
</dbReference>
<dbReference type="GO" id="GO:0008608">
    <property type="term" value="P:attachment of spindle microtubules to kinetochore"/>
    <property type="evidence" value="ECO:0007669"/>
    <property type="project" value="Ensembl"/>
</dbReference>
<dbReference type="InterPro" id="IPR045143">
    <property type="entry name" value="Spc25"/>
</dbReference>
<gene>
    <name evidence="15" type="primary">SPC25</name>
</gene>
<dbReference type="GO" id="GO:0005829">
    <property type="term" value="C:cytosol"/>
    <property type="evidence" value="ECO:0007669"/>
    <property type="project" value="Ensembl"/>
</dbReference>
<evidence type="ECO:0000256" key="10">
    <source>
        <dbReference type="ARBA" id="ARBA00045419"/>
    </source>
</evidence>
<comment type="similarity">
    <text evidence="2 12">Belongs to the SPC25 family.</text>
</comment>
<keyword evidence="7 13" id="KW-0175">Coiled coil</keyword>
<dbReference type="InterPro" id="IPR013255">
    <property type="entry name" value="Spc25_C"/>
</dbReference>